<sequence length="78" mass="8543">MESQAEAVKHGKEDSGTNRGRRRLLRHGRGTGRGRQRKHGAGGREGTQRDDVASGVTGHRGSGANGTAERNWRWPDVR</sequence>
<proteinExistence type="predicted"/>
<dbReference type="Proteomes" id="UP001341840">
    <property type="component" value="Unassembled WGS sequence"/>
</dbReference>
<evidence type="ECO:0000313" key="2">
    <source>
        <dbReference type="EMBL" id="MED6144333.1"/>
    </source>
</evidence>
<organism evidence="2 3">
    <name type="scientific">Stylosanthes scabra</name>
    <dbReference type="NCBI Taxonomy" id="79078"/>
    <lineage>
        <taxon>Eukaryota</taxon>
        <taxon>Viridiplantae</taxon>
        <taxon>Streptophyta</taxon>
        <taxon>Embryophyta</taxon>
        <taxon>Tracheophyta</taxon>
        <taxon>Spermatophyta</taxon>
        <taxon>Magnoliopsida</taxon>
        <taxon>eudicotyledons</taxon>
        <taxon>Gunneridae</taxon>
        <taxon>Pentapetalae</taxon>
        <taxon>rosids</taxon>
        <taxon>fabids</taxon>
        <taxon>Fabales</taxon>
        <taxon>Fabaceae</taxon>
        <taxon>Papilionoideae</taxon>
        <taxon>50 kb inversion clade</taxon>
        <taxon>dalbergioids sensu lato</taxon>
        <taxon>Dalbergieae</taxon>
        <taxon>Pterocarpus clade</taxon>
        <taxon>Stylosanthes</taxon>
    </lineage>
</organism>
<keyword evidence="3" id="KW-1185">Reference proteome</keyword>
<feature type="compositionally biased region" description="Basic and acidic residues" evidence="1">
    <location>
        <begin position="7"/>
        <end position="16"/>
    </location>
</feature>
<feature type="compositionally biased region" description="Basic residues" evidence="1">
    <location>
        <begin position="19"/>
        <end position="41"/>
    </location>
</feature>
<reference evidence="2 3" key="1">
    <citation type="journal article" date="2023" name="Plants (Basel)">
        <title>Bridging the Gap: Combining Genomics and Transcriptomics Approaches to Understand Stylosanthes scabra, an Orphan Legume from the Brazilian Caatinga.</title>
        <authorList>
            <person name="Ferreira-Neto J.R.C."/>
            <person name="da Silva M.D."/>
            <person name="Binneck E."/>
            <person name="de Melo N.F."/>
            <person name="da Silva R.H."/>
            <person name="de Melo A.L.T.M."/>
            <person name="Pandolfi V."/>
            <person name="Bustamante F.O."/>
            <person name="Brasileiro-Vidal A.C."/>
            <person name="Benko-Iseppon A.M."/>
        </authorList>
    </citation>
    <scope>NUCLEOTIDE SEQUENCE [LARGE SCALE GENOMIC DNA]</scope>
    <source>
        <tissue evidence="2">Leaves</tissue>
    </source>
</reference>
<accession>A0ABU6T8S2</accession>
<protein>
    <submittedName>
        <fullName evidence="2">Uncharacterized protein</fullName>
    </submittedName>
</protein>
<dbReference type="EMBL" id="JASCZI010090660">
    <property type="protein sequence ID" value="MED6144333.1"/>
    <property type="molecule type" value="Genomic_DNA"/>
</dbReference>
<name>A0ABU6T8S2_9FABA</name>
<gene>
    <name evidence="2" type="ORF">PIB30_014681</name>
</gene>
<evidence type="ECO:0000256" key="1">
    <source>
        <dbReference type="SAM" id="MobiDB-lite"/>
    </source>
</evidence>
<comment type="caution">
    <text evidence="2">The sequence shown here is derived from an EMBL/GenBank/DDBJ whole genome shotgun (WGS) entry which is preliminary data.</text>
</comment>
<feature type="region of interest" description="Disordered" evidence="1">
    <location>
        <begin position="1"/>
        <end position="78"/>
    </location>
</feature>
<evidence type="ECO:0000313" key="3">
    <source>
        <dbReference type="Proteomes" id="UP001341840"/>
    </source>
</evidence>